<keyword evidence="1" id="KW-1133">Transmembrane helix</keyword>
<dbReference type="PANTHER" id="PTHR12840">
    <property type="entry name" value="NADH-UBIQUINONE OXIDOREDUCTASE ASHI SUBUNIT"/>
    <property type="match status" value="1"/>
</dbReference>
<evidence type="ECO:0000313" key="3">
    <source>
        <dbReference type="Proteomes" id="UP000597762"/>
    </source>
</evidence>
<keyword evidence="1" id="KW-0472">Membrane</keyword>
<feature type="transmembrane region" description="Helical" evidence="1">
    <location>
        <begin position="133"/>
        <end position="154"/>
    </location>
</feature>
<proteinExistence type="predicted"/>
<keyword evidence="1" id="KW-0812">Transmembrane</keyword>
<comment type="caution">
    <text evidence="2">The sequence shown here is derived from an EMBL/GenBank/DDBJ whole genome shotgun (WGS) entry which is preliminary data.</text>
</comment>
<dbReference type="Pfam" id="PF05821">
    <property type="entry name" value="NDUF_B8"/>
    <property type="match status" value="1"/>
</dbReference>
<reference evidence="2" key="1">
    <citation type="submission" date="2021-01" db="EMBL/GenBank/DDBJ databases">
        <authorList>
            <person name="Li R."/>
            <person name="Bekaert M."/>
        </authorList>
    </citation>
    <scope>NUCLEOTIDE SEQUENCE</scope>
    <source>
        <strain evidence="2">Farmed</strain>
    </source>
</reference>
<dbReference type="OrthoDB" id="2014058at2759"/>
<gene>
    <name evidence="2" type="ORF">SPHA_30026</name>
</gene>
<evidence type="ECO:0000313" key="2">
    <source>
        <dbReference type="EMBL" id="CAE1256178.1"/>
    </source>
</evidence>
<evidence type="ECO:0000256" key="1">
    <source>
        <dbReference type="SAM" id="Phobius"/>
    </source>
</evidence>
<dbReference type="EMBL" id="CAHIKZ030001205">
    <property type="protein sequence ID" value="CAE1256178.1"/>
    <property type="molecule type" value="Genomic_DNA"/>
</dbReference>
<protein>
    <submittedName>
        <fullName evidence="2">NDUFB8</fullName>
    </submittedName>
</protein>
<dbReference type="Proteomes" id="UP000597762">
    <property type="component" value="Unassembled WGS sequence"/>
</dbReference>
<dbReference type="GO" id="GO:0005739">
    <property type="term" value="C:mitochondrion"/>
    <property type="evidence" value="ECO:0007669"/>
    <property type="project" value="InterPro"/>
</dbReference>
<dbReference type="PANTHER" id="PTHR12840:SF1">
    <property type="entry name" value="NADH DEHYDROGENASE [UBIQUINONE] 1 BETA SUBCOMPLEX SUBUNIT 8, MITOCHONDRIAL"/>
    <property type="match status" value="1"/>
</dbReference>
<dbReference type="AlphaFoldDB" id="A0A812C4R6"/>
<keyword evidence="3" id="KW-1185">Reference proteome</keyword>
<organism evidence="2 3">
    <name type="scientific">Acanthosepion pharaonis</name>
    <name type="common">Pharaoh cuttlefish</name>
    <name type="synonym">Sepia pharaonis</name>
    <dbReference type="NCBI Taxonomy" id="158019"/>
    <lineage>
        <taxon>Eukaryota</taxon>
        <taxon>Metazoa</taxon>
        <taxon>Spiralia</taxon>
        <taxon>Lophotrochozoa</taxon>
        <taxon>Mollusca</taxon>
        <taxon>Cephalopoda</taxon>
        <taxon>Coleoidea</taxon>
        <taxon>Decapodiformes</taxon>
        <taxon>Sepiida</taxon>
        <taxon>Sepiina</taxon>
        <taxon>Sepiidae</taxon>
        <taxon>Acanthosepion</taxon>
    </lineage>
</organism>
<dbReference type="InterPro" id="IPR008699">
    <property type="entry name" value="NDUFB8"/>
</dbReference>
<sequence length="195" mass="22185">MASLRSIGRVVSALRIISVGYHARKIHTGRPLSAYWNKDWAPGPYPKTQEEREAAAKKYGLRIEDYEPYPDDGTGLGDYPKLPDISMEGKDAYENWDIPALKRNFGEPVHAEANWLREDRMSPDVVATMRIPIWQQFLMFMGIMGGTALLAYLVSPIKLHMAVMPKQYPFNELCVEKGLKDEGKPIIHYTFEPAD</sequence>
<name>A0A812C4R6_ACAPH</name>
<accession>A0A812C4R6</accession>